<dbReference type="RefSeq" id="WP_378573334.1">
    <property type="nucleotide sequence ID" value="NZ_JBHSFQ010000007.1"/>
</dbReference>
<feature type="transmembrane region" description="Helical" evidence="2">
    <location>
        <begin position="39"/>
        <end position="59"/>
    </location>
</feature>
<feature type="transmembrane region" description="Helical" evidence="2">
    <location>
        <begin position="415"/>
        <end position="437"/>
    </location>
</feature>
<feature type="transmembrane region" description="Helical" evidence="2">
    <location>
        <begin position="293"/>
        <end position="315"/>
    </location>
</feature>
<feature type="transmembrane region" description="Helical" evidence="2">
    <location>
        <begin position="457"/>
        <end position="479"/>
    </location>
</feature>
<feature type="transmembrane region" description="Helical" evidence="2">
    <location>
        <begin position="173"/>
        <end position="194"/>
    </location>
</feature>
<keyword evidence="2" id="KW-0472">Membrane</keyword>
<accession>A0ABV9DV83</accession>
<feature type="transmembrane region" description="Helical" evidence="2">
    <location>
        <begin position="113"/>
        <end position="140"/>
    </location>
</feature>
<feature type="transmembrane region" description="Helical" evidence="2">
    <location>
        <begin position="65"/>
        <end position="84"/>
    </location>
</feature>
<dbReference type="EMBL" id="JBHSFQ010000007">
    <property type="protein sequence ID" value="MFC4562269.1"/>
    <property type="molecule type" value="Genomic_DNA"/>
</dbReference>
<protein>
    <submittedName>
        <fullName evidence="3">Nramp family divalent metal transporter</fullName>
    </submittedName>
</protein>
<comment type="caution">
    <text evidence="3">The sequence shown here is derived from an EMBL/GenBank/DDBJ whole genome shotgun (WGS) entry which is preliminary data.</text>
</comment>
<evidence type="ECO:0000256" key="1">
    <source>
        <dbReference type="SAM" id="MobiDB-lite"/>
    </source>
</evidence>
<name>A0ABV9DV83_9ACTN</name>
<feature type="transmembrane region" description="Helical" evidence="2">
    <location>
        <begin position="146"/>
        <end position="166"/>
    </location>
</feature>
<sequence>MSTPATPAPDAARSHRLPSRHLPEAPYRDLPEPRRLRSMLGPGVILAAAALGSGEYIMWPLITSQFGLVLLWTALLSIATQFYLHMEMERYTIATGETVLTGYSRMWKPLGPIIAIAVLAAHIWPGWATGSAVLLTYIFGGGNAPVIAVLGLIATGIALTLSPVVYKTVEKLQILMVAGLLVFMAVAMAVATTASDWVALAEGFGHAGRFPEGIELAMLLSAVVYAGGGAGDVALSNWVRDKGFGMGSYVPRVVSPFTGQVEARASTGYLFPQDEANLRRWRGWWRVANTEHLITFAAISTAAIISLSMLSYATVFGRDLGADLDFVRAQGEVLSTTIAPWFGLFFWAAGVLFLFSTTLGVLDIVGRTTADTMKNTYLRDHGYWSESRIYAVLIWSMIVTGSAILLAGFDQPLGLLVVSACIQAVVVTANAALLIVLNRRVLPAAIRLRGYRLPIMVWAVLFFGAFTLITLVTQVSGLLGG</sequence>
<evidence type="ECO:0000313" key="4">
    <source>
        <dbReference type="Proteomes" id="UP001595923"/>
    </source>
</evidence>
<dbReference type="Proteomes" id="UP001595923">
    <property type="component" value="Unassembled WGS sequence"/>
</dbReference>
<keyword evidence="4" id="KW-1185">Reference proteome</keyword>
<evidence type="ECO:0000256" key="2">
    <source>
        <dbReference type="SAM" id="Phobius"/>
    </source>
</evidence>
<feature type="transmembrane region" description="Helical" evidence="2">
    <location>
        <begin position="214"/>
        <end position="235"/>
    </location>
</feature>
<gene>
    <name evidence="3" type="ORF">ACFO4E_10425</name>
</gene>
<evidence type="ECO:0000313" key="3">
    <source>
        <dbReference type="EMBL" id="MFC4562269.1"/>
    </source>
</evidence>
<feature type="transmembrane region" description="Helical" evidence="2">
    <location>
        <begin position="344"/>
        <end position="366"/>
    </location>
</feature>
<reference evidence="4" key="1">
    <citation type="journal article" date="2019" name="Int. J. Syst. Evol. Microbiol.">
        <title>The Global Catalogue of Microorganisms (GCM) 10K type strain sequencing project: providing services to taxonomists for standard genome sequencing and annotation.</title>
        <authorList>
            <consortium name="The Broad Institute Genomics Platform"/>
            <consortium name="The Broad Institute Genome Sequencing Center for Infectious Disease"/>
            <person name="Wu L."/>
            <person name="Ma J."/>
        </authorList>
    </citation>
    <scope>NUCLEOTIDE SEQUENCE [LARGE SCALE GENOMIC DNA]</scope>
    <source>
        <strain evidence="4">XZYJ18</strain>
    </source>
</reference>
<keyword evidence="2" id="KW-1133">Transmembrane helix</keyword>
<feature type="region of interest" description="Disordered" evidence="1">
    <location>
        <begin position="1"/>
        <end position="29"/>
    </location>
</feature>
<feature type="transmembrane region" description="Helical" evidence="2">
    <location>
        <begin position="387"/>
        <end position="409"/>
    </location>
</feature>
<organism evidence="3 4">
    <name type="scientific">Nocardiopsis mangrovi</name>
    <dbReference type="NCBI Taxonomy" id="1179818"/>
    <lineage>
        <taxon>Bacteria</taxon>
        <taxon>Bacillati</taxon>
        <taxon>Actinomycetota</taxon>
        <taxon>Actinomycetes</taxon>
        <taxon>Streptosporangiales</taxon>
        <taxon>Nocardiopsidaceae</taxon>
        <taxon>Nocardiopsis</taxon>
    </lineage>
</organism>
<keyword evidence="2" id="KW-0812">Transmembrane</keyword>
<dbReference type="NCBIfam" id="NF037982">
    <property type="entry name" value="Nramp_1"/>
    <property type="match status" value="1"/>
</dbReference>
<proteinExistence type="predicted"/>